<dbReference type="SUPFAM" id="SSF56601">
    <property type="entry name" value="beta-lactamase/transpeptidase-like"/>
    <property type="match status" value="1"/>
</dbReference>
<dbReference type="GO" id="GO:0046677">
    <property type="term" value="P:response to antibiotic"/>
    <property type="evidence" value="ECO:0007669"/>
    <property type="project" value="InterPro"/>
</dbReference>
<dbReference type="Proteomes" id="UP000317344">
    <property type="component" value="Chromosome"/>
</dbReference>
<evidence type="ECO:0000313" key="2">
    <source>
        <dbReference type="EMBL" id="QDQ98765.1"/>
    </source>
</evidence>
<dbReference type="EMBL" id="CP041765">
    <property type="protein sequence ID" value="QDQ98765.1"/>
    <property type="molecule type" value="Genomic_DNA"/>
</dbReference>
<dbReference type="PANTHER" id="PTHR35333">
    <property type="entry name" value="BETA-LACTAMASE"/>
    <property type="match status" value="1"/>
</dbReference>
<dbReference type="AlphaFoldDB" id="A0A516X6S7"/>
<evidence type="ECO:0000259" key="1">
    <source>
        <dbReference type="Pfam" id="PF13354"/>
    </source>
</evidence>
<dbReference type="InterPro" id="IPR045155">
    <property type="entry name" value="Beta-lactam_cat"/>
</dbReference>
<proteinExistence type="predicted"/>
<reference evidence="2 3" key="1">
    <citation type="submission" date="2019-07" db="EMBL/GenBank/DDBJ databases">
        <title>Tomitella cavernea sp. nov., an actinomycete isolated from soil.</title>
        <authorList>
            <person name="Cheng J."/>
        </authorList>
    </citation>
    <scope>NUCLEOTIDE SEQUENCE [LARGE SCALE GENOMIC DNA]</scope>
    <source>
        <strain evidence="2 3">HY188</strain>
    </source>
</reference>
<organism evidence="2 3">
    <name type="scientific">Tomitella fengzijianii</name>
    <dbReference type="NCBI Taxonomy" id="2597660"/>
    <lineage>
        <taxon>Bacteria</taxon>
        <taxon>Bacillati</taxon>
        <taxon>Actinomycetota</taxon>
        <taxon>Actinomycetes</taxon>
        <taxon>Mycobacteriales</taxon>
        <taxon>Tomitella</taxon>
    </lineage>
</organism>
<dbReference type="OrthoDB" id="33989at2"/>
<keyword evidence="3" id="KW-1185">Reference proteome</keyword>
<reference evidence="2 3" key="2">
    <citation type="submission" date="2019-07" db="EMBL/GenBank/DDBJ databases">
        <authorList>
            <person name="Huang Y."/>
        </authorList>
    </citation>
    <scope>NUCLEOTIDE SEQUENCE [LARGE SCALE GENOMIC DNA]</scope>
    <source>
        <strain evidence="2 3">HY188</strain>
    </source>
</reference>
<dbReference type="InterPro" id="IPR000871">
    <property type="entry name" value="Beta-lactam_class-A"/>
</dbReference>
<keyword evidence="2" id="KW-0378">Hydrolase</keyword>
<accession>A0A516X6S7</accession>
<dbReference type="InterPro" id="IPR012338">
    <property type="entry name" value="Beta-lactam/transpept-like"/>
</dbReference>
<dbReference type="RefSeq" id="WP_143910169.1">
    <property type="nucleotide sequence ID" value="NZ_CP041765.1"/>
</dbReference>
<evidence type="ECO:0000313" key="3">
    <source>
        <dbReference type="Proteomes" id="UP000317344"/>
    </source>
</evidence>
<gene>
    <name evidence="2" type="ORF">FO059_17275</name>
</gene>
<feature type="domain" description="Beta-lactamase class A catalytic" evidence="1">
    <location>
        <begin position="47"/>
        <end position="281"/>
    </location>
</feature>
<dbReference type="PANTHER" id="PTHR35333:SF3">
    <property type="entry name" value="BETA-LACTAMASE-TYPE TRANSPEPTIDASE FOLD CONTAINING PROTEIN"/>
    <property type="match status" value="1"/>
</dbReference>
<name>A0A516X6S7_9ACTN</name>
<dbReference type="KEGG" id="toy:FO059_17275"/>
<dbReference type="GO" id="GO:0030655">
    <property type="term" value="P:beta-lactam antibiotic catabolic process"/>
    <property type="evidence" value="ECO:0007669"/>
    <property type="project" value="InterPro"/>
</dbReference>
<sequence>MTDWSGAVPDRAGAVPDWRDGVRSVLADAGADGWLHAAVVGRPDECIGAGSDVPVVLASMYKLYVMVAVCRSADAGRLDPLARVTVDPARHAPGPTGLGAFADNVELSVRDLVLLMMTVSDNTAAEVLRGLLPAGAFDEALAVLGTGLEDGSGASGGEGALHERARRWGGTDYEDAAHHLAHDPAADAVHAGDPAYVTRATPRALCTAMAAVWKDTAASPESCRFMRGVLGRQVWTHRIASGFPQETFRVFGKTGTIGRIRAETAVVEPDGETPIVVCVVTRAARAEANLPRVDASVGAVARIAVDHLRMSAFQRR</sequence>
<dbReference type="Pfam" id="PF13354">
    <property type="entry name" value="Beta-lactamase2"/>
    <property type="match status" value="1"/>
</dbReference>
<protein>
    <submittedName>
        <fullName evidence="2">Serine hydrolase</fullName>
    </submittedName>
</protein>
<dbReference type="GO" id="GO:0008800">
    <property type="term" value="F:beta-lactamase activity"/>
    <property type="evidence" value="ECO:0007669"/>
    <property type="project" value="InterPro"/>
</dbReference>
<dbReference type="Gene3D" id="3.40.710.10">
    <property type="entry name" value="DD-peptidase/beta-lactamase superfamily"/>
    <property type="match status" value="1"/>
</dbReference>